<accession>A0A1V9EUB1</accession>
<reference evidence="2" key="1">
    <citation type="submission" date="2016-04" db="EMBL/GenBank/DDBJ databases">
        <authorList>
            <person name="Chen L."/>
            <person name="Zhuang W."/>
            <person name="Wang G."/>
        </authorList>
    </citation>
    <scope>NUCLEOTIDE SEQUENCE [LARGE SCALE GENOMIC DNA]</scope>
    <source>
        <strain evidence="2">17621</strain>
    </source>
</reference>
<comment type="caution">
    <text evidence="1">The sequence shown here is derived from an EMBL/GenBank/DDBJ whole genome shotgun (WGS) entry which is preliminary data.</text>
</comment>
<evidence type="ECO:0000313" key="1">
    <source>
        <dbReference type="EMBL" id="OQP49757.1"/>
    </source>
</evidence>
<dbReference type="EMBL" id="LVXG01000013">
    <property type="protein sequence ID" value="OQP49757.1"/>
    <property type="molecule type" value="Genomic_DNA"/>
</dbReference>
<protein>
    <submittedName>
        <fullName evidence="1">Uncharacterized protein</fullName>
    </submittedName>
</protein>
<organism evidence="1 2">
    <name type="scientific">Niastella yeongjuensis</name>
    <dbReference type="NCBI Taxonomy" id="354355"/>
    <lineage>
        <taxon>Bacteria</taxon>
        <taxon>Pseudomonadati</taxon>
        <taxon>Bacteroidota</taxon>
        <taxon>Chitinophagia</taxon>
        <taxon>Chitinophagales</taxon>
        <taxon>Chitinophagaceae</taxon>
        <taxon>Niastella</taxon>
    </lineage>
</organism>
<sequence length="98" mass="11026">MEPRYEIVVNIRVPEGYVEACHFTLAGDYEAAVDLFGKLDGQEAPASSAAIRFEMLEVNDTLSTVLQRRYVILSEAGDNCKKILRETFRILTLSNIKT</sequence>
<dbReference type="Proteomes" id="UP000192610">
    <property type="component" value="Unassembled WGS sequence"/>
</dbReference>
<evidence type="ECO:0000313" key="2">
    <source>
        <dbReference type="Proteomes" id="UP000192610"/>
    </source>
</evidence>
<gene>
    <name evidence="1" type="ORF">A4H97_28105</name>
</gene>
<dbReference type="OrthoDB" id="676292at2"/>
<keyword evidence="2" id="KW-1185">Reference proteome</keyword>
<dbReference type="RefSeq" id="WP_081200075.1">
    <property type="nucleotide sequence ID" value="NZ_FOCZ01000015.1"/>
</dbReference>
<dbReference type="AlphaFoldDB" id="A0A1V9EUB1"/>
<name>A0A1V9EUB1_9BACT</name>
<proteinExistence type="predicted"/>